<sequence length="189" mass="21686">MKKRIIAFVCSLLVGPLVLMAQEQAKCVATTQSGSEIVGYIKNYHGTYLITGGFRLHRDGKEMKLYPKNLDKVVINDTIIYRSLLSDKGEKSLMYAMEEGTPLSLYRHSIRYTGNLPGSGFSVWIDNKYFIKKGSEVVLVKDRKLLKDPEEFFPNAPTVLLQHIKDTKRDDVDENLPRWIREYNKAILK</sequence>
<accession>A0A5N5IUA1</accession>
<dbReference type="Proteomes" id="UP000319204">
    <property type="component" value="Unassembled WGS sequence"/>
</dbReference>
<name>A0A5N5IUA1_9FLAO</name>
<evidence type="ECO:0008006" key="4">
    <source>
        <dbReference type="Google" id="ProtNLM"/>
    </source>
</evidence>
<reference evidence="2" key="1">
    <citation type="submission" date="2019-10" db="EMBL/GenBank/DDBJ databases">
        <title>Muricauda hadale sp. nov., a piezophilic bacterium isolated from hadopelagic water of the Mariana Trench.</title>
        <authorList>
            <person name="Wei Y."/>
        </authorList>
    </citation>
    <scope>NUCLEOTIDE SEQUENCE [LARGE SCALE GENOMIC DNA]</scope>
    <source>
        <strain evidence="2">MT-229</strain>
    </source>
</reference>
<evidence type="ECO:0000313" key="2">
    <source>
        <dbReference type="EMBL" id="KAB5492152.1"/>
    </source>
</evidence>
<feature type="signal peptide" evidence="1">
    <location>
        <begin position="1"/>
        <end position="21"/>
    </location>
</feature>
<keyword evidence="3" id="KW-1185">Reference proteome</keyword>
<gene>
    <name evidence="2" type="ORF">FOT42_004165</name>
</gene>
<dbReference type="AlphaFoldDB" id="A0A5N5IUA1"/>
<feature type="chain" id="PRO_5024308226" description="DUF4369 domain-containing protein" evidence="1">
    <location>
        <begin position="22"/>
        <end position="189"/>
    </location>
</feature>
<evidence type="ECO:0000313" key="3">
    <source>
        <dbReference type="Proteomes" id="UP000319204"/>
    </source>
</evidence>
<comment type="caution">
    <text evidence="2">The sequence shown here is derived from an EMBL/GenBank/DDBJ whole genome shotgun (WGS) entry which is preliminary data.</text>
</comment>
<organism evidence="2 3">
    <name type="scientific">Flagellimonas hadalis</name>
    <dbReference type="NCBI Taxonomy" id="2597517"/>
    <lineage>
        <taxon>Bacteria</taxon>
        <taxon>Pseudomonadati</taxon>
        <taxon>Bacteroidota</taxon>
        <taxon>Flavobacteriia</taxon>
        <taxon>Flavobacteriales</taxon>
        <taxon>Flavobacteriaceae</taxon>
        <taxon>Flagellimonas</taxon>
    </lineage>
</organism>
<dbReference type="EMBL" id="VNIK02000001">
    <property type="protein sequence ID" value="KAB5492152.1"/>
    <property type="molecule type" value="Genomic_DNA"/>
</dbReference>
<evidence type="ECO:0000256" key="1">
    <source>
        <dbReference type="SAM" id="SignalP"/>
    </source>
</evidence>
<keyword evidence="1" id="KW-0732">Signal</keyword>
<protein>
    <recommendedName>
        <fullName evidence="4">DUF4369 domain-containing protein</fullName>
    </recommendedName>
</protein>
<proteinExistence type="predicted"/>
<dbReference type="RefSeq" id="WP_151889291.1">
    <property type="nucleotide sequence ID" value="NZ_VNIK02000001.1"/>
</dbReference>